<proteinExistence type="predicted"/>
<feature type="compositionally biased region" description="Basic and acidic residues" evidence="1">
    <location>
        <begin position="182"/>
        <end position="196"/>
    </location>
</feature>
<accession>A0A0F7ZZZ0</accession>
<name>A0A0F7ZZZ0_9HYPO</name>
<evidence type="ECO:0000313" key="3">
    <source>
        <dbReference type="Proteomes" id="UP000054481"/>
    </source>
</evidence>
<feature type="compositionally biased region" description="Acidic residues" evidence="1">
    <location>
        <begin position="52"/>
        <end position="63"/>
    </location>
</feature>
<dbReference type="EMBL" id="KQ031049">
    <property type="protein sequence ID" value="KJZ68059.1"/>
    <property type="molecule type" value="Genomic_DNA"/>
</dbReference>
<organism evidence="2 3">
    <name type="scientific">Hirsutella minnesotensis 3608</name>
    <dbReference type="NCBI Taxonomy" id="1043627"/>
    <lineage>
        <taxon>Eukaryota</taxon>
        <taxon>Fungi</taxon>
        <taxon>Dikarya</taxon>
        <taxon>Ascomycota</taxon>
        <taxon>Pezizomycotina</taxon>
        <taxon>Sordariomycetes</taxon>
        <taxon>Hypocreomycetidae</taxon>
        <taxon>Hypocreales</taxon>
        <taxon>Ophiocordycipitaceae</taxon>
        <taxon>Hirsutella</taxon>
    </lineage>
</organism>
<sequence length="220" mass="23896">MTLRATAESILRDPLITLTEGALLDFFKDYLELRASNGGAGREDEERSTDHESDDEDCLDENDNVSFYTESGDDASHEIDRQPHVNLSAHQKAVDTAILDDSSFPDRFGVSKGLAVDAAAVESRSASTLRQPVTGVTKAAIEKLINRSQNLANPSSLGFRDSKNSPEMVCAQPIAPGTHSHPAREAGVKRPADPRRAQRSSEIIGERKIVRAASDPGKRM</sequence>
<feature type="region of interest" description="Disordered" evidence="1">
    <location>
        <begin position="37"/>
        <end position="78"/>
    </location>
</feature>
<protein>
    <submittedName>
        <fullName evidence="2">Uncharacterized protein</fullName>
    </submittedName>
</protein>
<reference evidence="2 3" key="1">
    <citation type="journal article" date="2014" name="Genome Biol. Evol.">
        <title>Comparative genomics and transcriptomics analyses reveal divergent lifestyle features of nematode endoparasitic fungus Hirsutella minnesotensis.</title>
        <authorList>
            <person name="Lai Y."/>
            <person name="Liu K."/>
            <person name="Zhang X."/>
            <person name="Zhang X."/>
            <person name="Li K."/>
            <person name="Wang N."/>
            <person name="Shu C."/>
            <person name="Wu Y."/>
            <person name="Wang C."/>
            <person name="Bushley K.E."/>
            <person name="Xiang M."/>
            <person name="Liu X."/>
        </authorList>
    </citation>
    <scope>NUCLEOTIDE SEQUENCE [LARGE SCALE GENOMIC DNA]</scope>
    <source>
        <strain evidence="2 3">3608</strain>
    </source>
</reference>
<keyword evidence="3" id="KW-1185">Reference proteome</keyword>
<evidence type="ECO:0000256" key="1">
    <source>
        <dbReference type="SAM" id="MobiDB-lite"/>
    </source>
</evidence>
<dbReference type="AlphaFoldDB" id="A0A0F7ZZZ0"/>
<evidence type="ECO:0000313" key="2">
    <source>
        <dbReference type="EMBL" id="KJZ68059.1"/>
    </source>
</evidence>
<dbReference type="Proteomes" id="UP000054481">
    <property type="component" value="Unassembled WGS sequence"/>
</dbReference>
<feature type="region of interest" description="Disordered" evidence="1">
    <location>
        <begin position="173"/>
        <end position="220"/>
    </location>
</feature>
<feature type="compositionally biased region" description="Basic and acidic residues" evidence="1">
    <location>
        <begin position="41"/>
        <end position="51"/>
    </location>
</feature>
<gene>
    <name evidence="2" type="ORF">HIM_12551</name>
</gene>